<protein>
    <submittedName>
        <fullName evidence="2">Lysophospholipase L1</fullName>
    </submittedName>
</protein>
<proteinExistence type="predicted"/>
<dbReference type="EMBL" id="LT853885">
    <property type="protein sequence ID" value="SMR02273.1"/>
    <property type="molecule type" value="Genomic_DNA"/>
</dbReference>
<reference evidence="1 3" key="1">
    <citation type="submission" date="2017-05" db="EMBL/GenBank/DDBJ databases">
        <authorList>
            <person name="Blom J."/>
        </authorList>
    </citation>
    <scope>NUCLEOTIDE SEQUENCE [LARGE SCALE GENOMIC DNA]</scope>
    <source>
        <strain evidence="1">PD885</strain>
    </source>
</reference>
<evidence type="ECO:0000313" key="3">
    <source>
        <dbReference type="Proteomes" id="UP000195877"/>
    </source>
</evidence>
<accession>A0A1Y6HCM4</accession>
<dbReference type="Proteomes" id="UP000195877">
    <property type="component" value="Chromosome 1"/>
</dbReference>
<evidence type="ECO:0000313" key="2">
    <source>
        <dbReference type="EMBL" id="SMR02273.1"/>
    </source>
</evidence>
<name>A0A1Y6HCM4_9XANT</name>
<reference evidence="2 4" key="2">
    <citation type="submission" date="2017-05" db="EMBL/GenBank/DDBJ databases">
        <authorList>
            <person name="Song R."/>
            <person name="Chenine A.L."/>
            <person name="Ruprecht R.M."/>
        </authorList>
    </citation>
    <scope>NUCLEOTIDE SEQUENCE [LARGE SCALE GENOMIC DNA]</scope>
    <source>
        <strain evidence="2">PD5205</strain>
    </source>
</reference>
<dbReference type="SUPFAM" id="SSF52266">
    <property type="entry name" value="SGNH hydrolase"/>
    <property type="match status" value="1"/>
</dbReference>
<dbReference type="Proteomes" id="UP000195953">
    <property type="component" value="Chromosome 1"/>
</dbReference>
<organism evidence="2 4">
    <name type="scientific">Xanthomonas fragariae</name>
    <dbReference type="NCBI Taxonomy" id="48664"/>
    <lineage>
        <taxon>Bacteria</taxon>
        <taxon>Pseudomonadati</taxon>
        <taxon>Pseudomonadota</taxon>
        <taxon>Gammaproteobacteria</taxon>
        <taxon>Lysobacterales</taxon>
        <taxon>Lysobacteraceae</taxon>
        <taxon>Xanthomonas</taxon>
    </lineage>
</organism>
<sequence>MLAFVTRIRRDLFNARIRYLSIKPSPSRAQLLPAVISANRLIKDALAPLAKVDYVDVYTPMLDATGKPRGTVPQRQAAYDRRWLRHLAQARGTGVGAGPGRYGTDPLISIAGSINLQVMRVPSLHRHTRIHARGQYAAVAIARE</sequence>
<evidence type="ECO:0000313" key="4">
    <source>
        <dbReference type="Proteomes" id="UP000195953"/>
    </source>
</evidence>
<keyword evidence="3" id="KW-1185">Reference proteome</keyword>
<dbReference type="AlphaFoldDB" id="A0A1Y6HCM4"/>
<gene>
    <name evidence="2" type="ORF">PD5205_00954</name>
    <name evidence="1" type="ORF">PD885_03059</name>
</gene>
<evidence type="ECO:0000313" key="1">
    <source>
        <dbReference type="EMBL" id="SMR00281.1"/>
    </source>
</evidence>
<dbReference type="EMBL" id="LT853882">
    <property type="protein sequence ID" value="SMR00281.1"/>
    <property type="molecule type" value="Genomic_DNA"/>
</dbReference>